<evidence type="ECO:0000313" key="1">
    <source>
        <dbReference type="EMBL" id="GBM20540.1"/>
    </source>
</evidence>
<name>A0A4Y2DUK2_ARAVE</name>
<dbReference type="Proteomes" id="UP000499080">
    <property type="component" value="Unassembled WGS sequence"/>
</dbReference>
<protein>
    <submittedName>
        <fullName evidence="1">Uncharacterized protein</fullName>
    </submittedName>
</protein>
<keyword evidence="2" id="KW-1185">Reference proteome</keyword>
<organism evidence="1 2">
    <name type="scientific">Araneus ventricosus</name>
    <name type="common">Orbweaver spider</name>
    <name type="synonym">Epeira ventricosa</name>
    <dbReference type="NCBI Taxonomy" id="182803"/>
    <lineage>
        <taxon>Eukaryota</taxon>
        <taxon>Metazoa</taxon>
        <taxon>Ecdysozoa</taxon>
        <taxon>Arthropoda</taxon>
        <taxon>Chelicerata</taxon>
        <taxon>Arachnida</taxon>
        <taxon>Araneae</taxon>
        <taxon>Araneomorphae</taxon>
        <taxon>Entelegynae</taxon>
        <taxon>Araneoidea</taxon>
        <taxon>Araneidae</taxon>
        <taxon>Araneus</taxon>
    </lineage>
</organism>
<sequence>MLKRVRSEIQTRARICIVDDGEHFGHRKLRGSDINFKLSLNLRSSLKAFQTLERMKFAAAEKDKMEKILKLARNLGNCEEVA</sequence>
<dbReference type="AlphaFoldDB" id="A0A4Y2DUK2"/>
<evidence type="ECO:0000313" key="2">
    <source>
        <dbReference type="Proteomes" id="UP000499080"/>
    </source>
</evidence>
<comment type="caution">
    <text evidence="1">The sequence shown here is derived from an EMBL/GenBank/DDBJ whole genome shotgun (WGS) entry which is preliminary data.</text>
</comment>
<accession>A0A4Y2DUK2</accession>
<reference evidence="1 2" key="1">
    <citation type="journal article" date="2019" name="Sci. Rep.">
        <title>Orb-weaving spider Araneus ventricosus genome elucidates the spidroin gene catalogue.</title>
        <authorList>
            <person name="Kono N."/>
            <person name="Nakamura H."/>
            <person name="Ohtoshi R."/>
            <person name="Moran D.A.P."/>
            <person name="Shinohara A."/>
            <person name="Yoshida Y."/>
            <person name="Fujiwara M."/>
            <person name="Mori M."/>
            <person name="Tomita M."/>
            <person name="Arakawa K."/>
        </authorList>
    </citation>
    <scope>NUCLEOTIDE SEQUENCE [LARGE SCALE GENOMIC DNA]</scope>
</reference>
<dbReference type="EMBL" id="BGPR01000444">
    <property type="protein sequence ID" value="GBM20540.1"/>
    <property type="molecule type" value="Genomic_DNA"/>
</dbReference>
<proteinExistence type="predicted"/>
<gene>
    <name evidence="1" type="ORF">AVEN_261671_1</name>
</gene>